<gene>
    <name evidence="7" type="ORF">G4D64_17180</name>
    <name evidence="6" type="ORF">H1Z61_17230</name>
</gene>
<evidence type="ECO:0000313" key="6">
    <source>
        <dbReference type="EMBL" id="MBA4538818.1"/>
    </source>
</evidence>
<dbReference type="GO" id="GO:0003824">
    <property type="term" value="F:catalytic activity"/>
    <property type="evidence" value="ECO:0007669"/>
    <property type="project" value="InterPro"/>
</dbReference>
<dbReference type="GO" id="GO:0044550">
    <property type="term" value="P:secondary metabolite biosynthetic process"/>
    <property type="evidence" value="ECO:0007669"/>
    <property type="project" value="UniProtKB-ARBA"/>
</dbReference>
<dbReference type="NCBIfam" id="TIGR01733">
    <property type="entry name" value="AA-adenyl-dom"/>
    <property type="match status" value="1"/>
</dbReference>
<dbReference type="PANTHER" id="PTHR45527">
    <property type="entry name" value="NONRIBOSOMAL PEPTIDE SYNTHETASE"/>
    <property type="match status" value="1"/>
</dbReference>
<dbReference type="GO" id="GO:0008610">
    <property type="term" value="P:lipid biosynthetic process"/>
    <property type="evidence" value="ECO:0007669"/>
    <property type="project" value="UniProtKB-ARBA"/>
</dbReference>
<reference evidence="6 9" key="2">
    <citation type="submission" date="2020-07" db="EMBL/GenBank/DDBJ databases">
        <authorList>
            <person name="Feng H."/>
        </authorList>
    </citation>
    <scope>NUCLEOTIDE SEQUENCE [LARGE SCALE GENOMIC DNA]</scope>
    <source>
        <strain evidence="6">S-12</strain>
        <strain evidence="9">s-12</strain>
    </source>
</reference>
<dbReference type="PROSITE" id="PS50075">
    <property type="entry name" value="CARRIER"/>
    <property type="match status" value="1"/>
</dbReference>
<name>A0A6B3W3V5_9BACI</name>
<evidence type="ECO:0000313" key="7">
    <source>
        <dbReference type="EMBL" id="NEY83177.1"/>
    </source>
</evidence>
<dbReference type="Pfam" id="PF00550">
    <property type="entry name" value="PP-binding"/>
    <property type="match status" value="1"/>
</dbReference>
<keyword evidence="3" id="KW-0596">Phosphopantetheine</keyword>
<dbReference type="Gene3D" id="3.30.559.10">
    <property type="entry name" value="Chloramphenicol acetyltransferase-like domain"/>
    <property type="match status" value="2"/>
</dbReference>
<dbReference type="InterPro" id="IPR020459">
    <property type="entry name" value="AMP-binding"/>
</dbReference>
<evidence type="ECO:0000313" key="8">
    <source>
        <dbReference type="Proteomes" id="UP000472971"/>
    </source>
</evidence>
<dbReference type="InterPro" id="IPR010071">
    <property type="entry name" value="AA_adenyl_dom"/>
</dbReference>
<dbReference type="PROSITE" id="PS00455">
    <property type="entry name" value="AMP_BINDING"/>
    <property type="match status" value="1"/>
</dbReference>
<dbReference type="GO" id="GO:0005829">
    <property type="term" value="C:cytosol"/>
    <property type="evidence" value="ECO:0007669"/>
    <property type="project" value="TreeGrafter"/>
</dbReference>
<feature type="non-terminal residue" evidence="7">
    <location>
        <position position="1"/>
    </location>
</feature>
<evidence type="ECO:0000256" key="4">
    <source>
        <dbReference type="ARBA" id="ARBA00022553"/>
    </source>
</evidence>
<feature type="non-terminal residue" evidence="7">
    <location>
        <position position="955"/>
    </location>
</feature>
<evidence type="ECO:0000256" key="1">
    <source>
        <dbReference type="ARBA" id="ARBA00001957"/>
    </source>
</evidence>
<dbReference type="InterPro" id="IPR025110">
    <property type="entry name" value="AMP-bd_C"/>
</dbReference>
<dbReference type="FunFam" id="2.30.38.10:FF:000001">
    <property type="entry name" value="Non-ribosomal peptide synthetase PvdI"/>
    <property type="match status" value="1"/>
</dbReference>
<dbReference type="InterPro" id="IPR001242">
    <property type="entry name" value="Condensation_dom"/>
</dbReference>
<dbReference type="SUPFAM" id="SSF52777">
    <property type="entry name" value="CoA-dependent acyltransferases"/>
    <property type="match status" value="2"/>
</dbReference>
<keyword evidence="4" id="KW-0597">Phosphoprotein</keyword>
<dbReference type="GO" id="GO:0031177">
    <property type="term" value="F:phosphopantetheine binding"/>
    <property type="evidence" value="ECO:0007669"/>
    <property type="project" value="TreeGrafter"/>
</dbReference>
<dbReference type="GO" id="GO:0043041">
    <property type="term" value="P:amino acid activation for nonribosomal peptide biosynthetic process"/>
    <property type="evidence" value="ECO:0007669"/>
    <property type="project" value="TreeGrafter"/>
</dbReference>
<evidence type="ECO:0000313" key="9">
    <source>
        <dbReference type="Proteomes" id="UP000570010"/>
    </source>
</evidence>
<dbReference type="InterPro" id="IPR020845">
    <property type="entry name" value="AMP-binding_CS"/>
</dbReference>
<evidence type="ECO:0000259" key="5">
    <source>
        <dbReference type="PROSITE" id="PS50075"/>
    </source>
</evidence>
<dbReference type="SUPFAM" id="SSF56801">
    <property type="entry name" value="Acetyl-CoA synthetase-like"/>
    <property type="match status" value="1"/>
</dbReference>
<dbReference type="InterPro" id="IPR023213">
    <property type="entry name" value="CAT-like_dom_sf"/>
</dbReference>
<reference evidence="7 8" key="1">
    <citation type="submission" date="2020-02" db="EMBL/GenBank/DDBJ databases">
        <title>Bacillus aquiflavi sp. nov., isolated from yellow water of strong flavor Chinese baijiu in Yibin region of China.</title>
        <authorList>
            <person name="Xie J."/>
        </authorList>
    </citation>
    <scope>NUCLEOTIDE SEQUENCE [LARGE SCALE GENOMIC DNA]</scope>
    <source>
        <strain evidence="7 8">3H-10</strain>
    </source>
</reference>
<dbReference type="FunFam" id="3.40.50.980:FF:000001">
    <property type="entry name" value="Non-ribosomal peptide synthetase"/>
    <property type="match status" value="1"/>
</dbReference>
<dbReference type="Pfam" id="PF00501">
    <property type="entry name" value="AMP-binding"/>
    <property type="match status" value="1"/>
</dbReference>
<dbReference type="Gene3D" id="3.30.559.30">
    <property type="entry name" value="Nonribosomal peptide synthetase, condensation domain"/>
    <property type="match status" value="1"/>
</dbReference>
<dbReference type="CDD" id="cd19531">
    <property type="entry name" value="LCL_NRPS-like"/>
    <property type="match status" value="1"/>
</dbReference>
<protein>
    <submittedName>
        <fullName evidence="7">Amino acid adenylation domain-containing protein</fullName>
    </submittedName>
</protein>
<comment type="caution">
    <text evidence="7">The sequence shown here is derived from an EMBL/GenBank/DDBJ whole genome shotgun (WGS) entry which is preliminary data.</text>
</comment>
<proteinExistence type="inferred from homology"/>
<sequence length="955" mass="109823">YKDYSEWQKEYYKGEKIKKQEEYWLKVFEDEIPVLNMPTDYPRPQMQSNEGDRIGFEIDRELTEELKNFATENGVTMYMLLLAAYTALLSKYTGQEDIIVGSPIAGRSHEDLKNSIGMFVNTLAMRNFPKGDSSFIDYLKQVKENTLNAYENQDYQFDTLIEKLDLEKDMSRNALFDTMFDIQSKDSFEFNVDGITFEICDIDFKIAKFDLSLTAIVYPDYLMFDLQYCTKLFKKETIERIAGHFINILKEIINHPKQTLSELNIISEEERKIILHKFNDTKVGFPKNKTIISLFEEQVEKTPNHLAVIFENKQLTYKELNEKANQLARFLRAKGVKPNDVVGIMVERSLEMVIGILGILKAGGAYLPIDHEYPEDRIKYMLEDSRVKLIVIQEHLKIKVGQFQSISFEDDQINSLNKDNLKKLNHPSDLAYVIYTSGSTGKPKGVMTTHHNVINYIYAFLTEIPLSESDAILQVVSFSFDAFTEEIFPILFSSGKLVISKKFGDLNIDDLVKKIEKYNITLISCSPLLLNEIDKNKHLMLQKNMKFISGGDVLKYEYIKNIIKGADVYNSYGPTEATVCATYYKVSVDDNAKTSIPLGKPMSNYKLYVLDKYGQLLPVGVPGELYIGGEGLSRGYRHNKELTKEKFRPNQFSPGERMYRTGDLVRWLPNGNIEFLGRIDHQVKIRGFRIELEEIEHHLLKQSSIKEAKVIVREGMDGSKFLCAYLTMNKLSENASVDQVRESLAKEVPAYMIPSHFIEMEKIPTTINGKLDIQALPEPDLSKVIEKDYEAPRNEVEKKLASIWQEVLGVQKIGINHNFFMAGGDSLKALSLASKIYKVLNVEITLKQIFNYPIIKKMVDYIKGKEKSIYASIKKTEKKRFYHLSSTQKRLYILNQLEESGITYNLPLVMKMKGHFDLCLFESAFKTLIDRHEGLRTSFVMLDGEPVQKVADEVT</sequence>
<dbReference type="EMBL" id="JAAIWN010000090">
    <property type="protein sequence ID" value="NEY83177.1"/>
    <property type="molecule type" value="Genomic_DNA"/>
</dbReference>
<comment type="cofactor">
    <cofactor evidence="1">
        <name>pantetheine 4'-phosphate</name>
        <dbReference type="ChEBI" id="CHEBI:47942"/>
    </cofactor>
</comment>
<dbReference type="Pfam" id="PF00668">
    <property type="entry name" value="Condensation"/>
    <property type="match status" value="2"/>
</dbReference>
<dbReference type="SUPFAM" id="SSF47336">
    <property type="entry name" value="ACP-like"/>
    <property type="match status" value="1"/>
</dbReference>
<organism evidence="7 8">
    <name type="scientific">Bacillus aquiflavi</name>
    <dbReference type="NCBI Taxonomy" id="2672567"/>
    <lineage>
        <taxon>Bacteria</taxon>
        <taxon>Bacillati</taxon>
        <taxon>Bacillota</taxon>
        <taxon>Bacilli</taxon>
        <taxon>Bacillales</taxon>
        <taxon>Bacillaceae</taxon>
        <taxon>Bacillus</taxon>
    </lineage>
</organism>
<dbReference type="EMBL" id="JACEIO010000086">
    <property type="protein sequence ID" value="MBA4538818.1"/>
    <property type="molecule type" value="Genomic_DNA"/>
</dbReference>
<dbReference type="Proteomes" id="UP000570010">
    <property type="component" value="Unassembled WGS sequence"/>
</dbReference>
<dbReference type="FunFam" id="1.10.1200.10:FF:000005">
    <property type="entry name" value="Nonribosomal peptide synthetase 1"/>
    <property type="match status" value="1"/>
</dbReference>
<dbReference type="Pfam" id="PF13193">
    <property type="entry name" value="AMP-binding_C"/>
    <property type="match status" value="1"/>
</dbReference>
<dbReference type="PRINTS" id="PR00154">
    <property type="entry name" value="AMPBINDING"/>
</dbReference>
<dbReference type="Gene3D" id="1.10.1200.10">
    <property type="entry name" value="ACP-like"/>
    <property type="match status" value="1"/>
</dbReference>
<dbReference type="Proteomes" id="UP000472971">
    <property type="component" value="Unassembled WGS sequence"/>
</dbReference>
<dbReference type="Gene3D" id="2.30.38.10">
    <property type="entry name" value="Luciferase, Domain 3"/>
    <property type="match status" value="1"/>
</dbReference>
<dbReference type="InterPro" id="IPR009081">
    <property type="entry name" value="PP-bd_ACP"/>
</dbReference>
<dbReference type="PANTHER" id="PTHR45527:SF1">
    <property type="entry name" value="FATTY ACID SYNTHASE"/>
    <property type="match status" value="1"/>
</dbReference>
<dbReference type="InterPro" id="IPR045851">
    <property type="entry name" value="AMP-bd_C_sf"/>
</dbReference>
<evidence type="ECO:0000256" key="2">
    <source>
        <dbReference type="ARBA" id="ARBA00006432"/>
    </source>
</evidence>
<dbReference type="FunFam" id="3.30.300.30:FF:000010">
    <property type="entry name" value="Enterobactin synthetase component F"/>
    <property type="match status" value="1"/>
</dbReference>
<dbReference type="Gene3D" id="3.40.50.980">
    <property type="match status" value="2"/>
</dbReference>
<comment type="similarity">
    <text evidence="2">Belongs to the ATP-dependent AMP-binding enzyme family.</text>
</comment>
<evidence type="ECO:0000256" key="3">
    <source>
        <dbReference type="ARBA" id="ARBA00022450"/>
    </source>
</evidence>
<dbReference type="AlphaFoldDB" id="A0A6B3W3V5"/>
<keyword evidence="8" id="KW-1185">Reference proteome</keyword>
<dbReference type="InterPro" id="IPR036736">
    <property type="entry name" value="ACP-like_sf"/>
</dbReference>
<dbReference type="InterPro" id="IPR000873">
    <property type="entry name" value="AMP-dep_synth/lig_dom"/>
</dbReference>
<dbReference type="RefSeq" id="WP_163243578.1">
    <property type="nucleotide sequence ID" value="NZ_JAAIWN010000090.1"/>
</dbReference>
<feature type="domain" description="Carrier" evidence="5">
    <location>
        <begin position="791"/>
        <end position="866"/>
    </location>
</feature>
<dbReference type="FunFam" id="3.40.50.12780:FF:000012">
    <property type="entry name" value="Non-ribosomal peptide synthetase"/>
    <property type="match status" value="1"/>
</dbReference>
<dbReference type="Gene3D" id="3.30.300.30">
    <property type="match status" value="1"/>
</dbReference>
<accession>A0A6B3W3V5</accession>